<evidence type="ECO:0000256" key="1">
    <source>
        <dbReference type="ARBA" id="ARBA00005941"/>
    </source>
</evidence>
<comment type="caution">
    <text evidence="7">The sequence shown here is derived from an EMBL/GenBank/DDBJ whole genome shotgun (WGS) entry which is preliminary data.</text>
</comment>
<dbReference type="GO" id="GO:0005506">
    <property type="term" value="F:iron ion binding"/>
    <property type="evidence" value="ECO:0007669"/>
    <property type="project" value="InterPro"/>
</dbReference>
<name>A0A1V5M8M2_UNCT6</name>
<dbReference type="InterPro" id="IPR002742">
    <property type="entry name" value="Desulfoferrodoxin_Fe-bd_dom"/>
</dbReference>
<evidence type="ECO:0000259" key="6">
    <source>
        <dbReference type="Pfam" id="PF01880"/>
    </source>
</evidence>
<gene>
    <name evidence="7" type="ORF">BWY73_01495</name>
</gene>
<dbReference type="CDD" id="cd03172">
    <property type="entry name" value="SORL_classII"/>
    <property type="match status" value="1"/>
</dbReference>
<dbReference type="EMBL" id="MWAK01000360">
    <property type="protein sequence ID" value="OPZ89495.1"/>
    <property type="molecule type" value="Genomic_DNA"/>
</dbReference>
<accession>A0A1V5M8M2</accession>
<dbReference type="NCBIfam" id="TIGR00332">
    <property type="entry name" value="neela_ferrous"/>
    <property type="match status" value="1"/>
</dbReference>
<feature type="domain" description="Desulfoferrodoxin ferrous iron-binding" evidence="6">
    <location>
        <begin position="27"/>
        <end position="121"/>
    </location>
</feature>
<comment type="similarity">
    <text evidence="1">Belongs to the desulfoferrodoxin family.</text>
</comment>
<dbReference type="PANTHER" id="PTHR36541">
    <property type="entry name" value="SUPEROXIDE REDUCTASE-RELATED"/>
    <property type="match status" value="1"/>
</dbReference>
<dbReference type="PANTHER" id="PTHR36541:SF1">
    <property type="entry name" value="SUPEROXIDE REDUCTASE-RELATED"/>
    <property type="match status" value="1"/>
</dbReference>
<keyword evidence="3" id="KW-0479">Metal-binding</keyword>
<evidence type="ECO:0000256" key="3">
    <source>
        <dbReference type="ARBA" id="ARBA00022723"/>
    </source>
</evidence>
<dbReference type="InterPro" id="IPR036073">
    <property type="entry name" value="Desulfoferrodoxin_Fe-bd_dom_sf"/>
</dbReference>
<sequence>MADGTLKCADDILCGINRPKDPANPSDLEKKHLPVIEAPAQAGKDQPFQVRVEVGKLLAHPNEPAHFIAWLELYSGETFLGRAEFTGGGSYPTAVFTVKLSHGHGALRARALCNLHGLWESERPIEIIS</sequence>
<dbReference type="EC" id="1.15.1.2" evidence="7"/>
<evidence type="ECO:0000256" key="2">
    <source>
        <dbReference type="ARBA" id="ARBA00022448"/>
    </source>
</evidence>
<evidence type="ECO:0000256" key="4">
    <source>
        <dbReference type="ARBA" id="ARBA00022982"/>
    </source>
</evidence>
<dbReference type="Pfam" id="PF01880">
    <property type="entry name" value="Desulfoferrodox"/>
    <property type="match status" value="1"/>
</dbReference>
<evidence type="ECO:0000313" key="7">
    <source>
        <dbReference type="EMBL" id="OPZ89495.1"/>
    </source>
</evidence>
<proteinExistence type="inferred from homology"/>
<dbReference type="SUPFAM" id="SSF49367">
    <property type="entry name" value="Superoxide reductase-like"/>
    <property type="match status" value="1"/>
</dbReference>
<keyword evidence="7" id="KW-0560">Oxidoreductase</keyword>
<keyword evidence="2" id="KW-0813">Transport</keyword>
<keyword evidence="5" id="KW-0408">Iron</keyword>
<protein>
    <submittedName>
        <fullName evidence="7">Putative superoxide reductase</fullName>
        <ecNumber evidence="7">1.15.1.2</ecNumber>
    </submittedName>
</protein>
<dbReference type="GO" id="GO:0050605">
    <property type="term" value="F:superoxide reductase activity"/>
    <property type="evidence" value="ECO:0007669"/>
    <property type="project" value="UniProtKB-EC"/>
</dbReference>
<dbReference type="Gene3D" id="2.60.40.730">
    <property type="entry name" value="SOR catalytic domain"/>
    <property type="match status" value="1"/>
</dbReference>
<keyword evidence="4" id="KW-0249">Electron transport</keyword>
<dbReference type="Proteomes" id="UP000485484">
    <property type="component" value="Unassembled WGS sequence"/>
</dbReference>
<reference evidence="7" key="1">
    <citation type="submission" date="2017-02" db="EMBL/GenBank/DDBJ databases">
        <title>Delving into the versatile metabolic prowess of the omnipresent phylum Bacteroidetes.</title>
        <authorList>
            <person name="Nobu M.K."/>
            <person name="Mei R."/>
            <person name="Narihiro T."/>
            <person name="Kuroda K."/>
            <person name="Liu W.-T."/>
        </authorList>
    </citation>
    <scope>NUCLEOTIDE SEQUENCE</scope>
    <source>
        <strain evidence="7">ADurb.Bin417</strain>
    </source>
</reference>
<dbReference type="AlphaFoldDB" id="A0A1V5M8M2"/>
<evidence type="ECO:0000256" key="5">
    <source>
        <dbReference type="ARBA" id="ARBA00023004"/>
    </source>
</evidence>
<dbReference type="InterPro" id="IPR051233">
    <property type="entry name" value="Desulfoferrodoxin_SOR"/>
</dbReference>
<organism evidence="7">
    <name type="scientific">candidate division TA06 bacterium ADurb.Bin417</name>
    <dbReference type="NCBI Taxonomy" id="1852828"/>
    <lineage>
        <taxon>Bacteria</taxon>
        <taxon>Bacteria division TA06</taxon>
    </lineage>
</organism>